<feature type="domain" description="Ig-like" evidence="3">
    <location>
        <begin position="15"/>
        <end position="117"/>
    </location>
</feature>
<dbReference type="SMART" id="SM00409">
    <property type="entry name" value="IG"/>
    <property type="match status" value="1"/>
</dbReference>
<keyword evidence="1" id="KW-1133">Transmembrane helix</keyword>
<accession>A0ABV0Z5D6</accession>
<dbReference type="Proteomes" id="UP001469553">
    <property type="component" value="Unassembled WGS sequence"/>
</dbReference>
<evidence type="ECO:0000259" key="3">
    <source>
        <dbReference type="PROSITE" id="PS50835"/>
    </source>
</evidence>
<dbReference type="Gene3D" id="2.60.40.10">
    <property type="entry name" value="Immunoglobulins"/>
    <property type="match status" value="1"/>
</dbReference>
<dbReference type="InterPro" id="IPR013106">
    <property type="entry name" value="Ig_V-set"/>
</dbReference>
<evidence type="ECO:0000256" key="1">
    <source>
        <dbReference type="SAM" id="Phobius"/>
    </source>
</evidence>
<keyword evidence="2" id="KW-0732">Signal</keyword>
<feature type="signal peptide" evidence="2">
    <location>
        <begin position="1"/>
        <end position="26"/>
    </location>
</feature>
<keyword evidence="1" id="KW-0812">Transmembrane</keyword>
<dbReference type="PANTHER" id="PTHR46608:SF3">
    <property type="entry name" value="T-CELL IMMUNOGLOBULIN AND MUCIN DOMAIN-CONTAINING PROTEIN 4"/>
    <property type="match status" value="1"/>
</dbReference>
<keyword evidence="1" id="KW-0472">Membrane</keyword>
<feature type="chain" id="PRO_5047104020" description="Ig-like domain-containing protein" evidence="2">
    <location>
        <begin position="27"/>
        <end position="212"/>
    </location>
</feature>
<dbReference type="InterPro" id="IPR003599">
    <property type="entry name" value="Ig_sub"/>
</dbReference>
<evidence type="ECO:0000256" key="2">
    <source>
        <dbReference type="SAM" id="SignalP"/>
    </source>
</evidence>
<dbReference type="SUPFAM" id="SSF48726">
    <property type="entry name" value="Immunoglobulin"/>
    <property type="match status" value="1"/>
</dbReference>
<evidence type="ECO:0000313" key="5">
    <source>
        <dbReference type="Proteomes" id="UP001469553"/>
    </source>
</evidence>
<protein>
    <recommendedName>
        <fullName evidence="3">Ig-like domain-containing protein</fullName>
    </recommendedName>
</protein>
<feature type="transmembrane region" description="Helical" evidence="1">
    <location>
        <begin position="163"/>
        <end position="181"/>
    </location>
</feature>
<dbReference type="InterPro" id="IPR036179">
    <property type="entry name" value="Ig-like_dom_sf"/>
</dbReference>
<reference evidence="4 5" key="1">
    <citation type="submission" date="2021-06" db="EMBL/GenBank/DDBJ databases">
        <authorList>
            <person name="Palmer J.M."/>
        </authorList>
    </citation>
    <scope>NUCLEOTIDE SEQUENCE [LARGE SCALE GENOMIC DNA]</scope>
    <source>
        <strain evidence="4 5">AS_MEX2019</strain>
        <tissue evidence="4">Muscle</tissue>
    </source>
</reference>
<dbReference type="Pfam" id="PF07686">
    <property type="entry name" value="V-set"/>
    <property type="match status" value="1"/>
</dbReference>
<evidence type="ECO:0000313" key="4">
    <source>
        <dbReference type="EMBL" id="MEQ2301095.1"/>
    </source>
</evidence>
<keyword evidence="5" id="KW-1185">Reference proteome</keyword>
<gene>
    <name evidence="4" type="ORF">AMECASPLE_032488</name>
</gene>
<proteinExistence type="predicted"/>
<sequence>MVLQYPTLMFGASVPFLLILIQVSSCTLKVTGYIGQDVTLPCTYDAQANGILSFCWGHGKLTQFKCNNMILSSYYGDVTFRESPRYQLLSQVTQGNVSLTILNAQRGDAGNYGCRVEFPGWFNDHKINIHLIMEEEILISDEMNATGSTSEEIFGVLLNNSNIGRIAAIFLLTIILILIITGRKVLARRTTAPQQFSIFTVENIYNTIPVDK</sequence>
<dbReference type="InterPro" id="IPR007110">
    <property type="entry name" value="Ig-like_dom"/>
</dbReference>
<dbReference type="PANTHER" id="PTHR46608">
    <property type="entry name" value="T-CELL IMMUNOGLOBULIN AND MUCIN DOMAIN-CONTAINING PROTEIN 4"/>
    <property type="match status" value="1"/>
</dbReference>
<dbReference type="EMBL" id="JAHRIP010051252">
    <property type="protein sequence ID" value="MEQ2301095.1"/>
    <property type="molecule type" value="Genomic_DNA"/>
</dbReference>
<dbReference type="InterPro" id="IPR013783">
    <property type="entry name" value="Ig-like_fold"/>
</dbReference>
<dbReference type="PROSITE" id="PS50835">
    <property type="entry name" value="IG_LIKE"/>
    <property type="match status" value="1"/>
</dbReference>
<organism evidence="4 5">
    <name type="scientific">Ameca splendens</name>
    <dbReference type="NCBI Taxonomy" id="208324"/>
    <lineage>
        <taxon>Eukaryota</taxon>
        <taxon>Metazoa</taxon>
        <taxon>Chordata</taxon>
        <taxon>Craniata</taxon>
        <taxon>Vertebrata</taxon>
        <taxon>Euteleostomi</taxon>
        <taxon>Actinopterygii</taxon>
        <taxon>Neopterygii</taxon>
        <taxon>Teleostei</taxon>
        <taxon>Neoteleostei</taxon>
        <taxon>Acanthomorphata</taxon>
        <taxon>Ovalentaria</taxon>
        <taxon>Atherinomorphae</taxon>
        <taxon>Cyprinodontiformes</taxon>
        <taxon>Goodeidae</taxon>
        <taxon>Ameca</taxon>
    </lineage>
</organism>
<name>A0ABV0Z5D6_9TELE</name>
<comment type="caution">
    <text evidence="4">The sequence shown here is derived from an EMBL/GenBank/DDBJ whole genome shotgun (WGS) entry which is preliminary data.</text>
</comment>